<name>K4IH41_PSYTT</name>
<evidence type="ECO:0000256" key="12">
    <source>
        <dbReference type="SAM" id="Phobius"/>
    </source>
</evidence>
<evidence type="ECO:0000256" key="8">
    <source>
        <dbReference type="ARBA" id="ARBA00023065"/>
    </source>
</evidence>
<dbReference type="KEGG" id="ptq:P700755_003190"/>
<dbReference type="CDD" id="cd10326">
    <property type="entry name" value="SLC5sbd_NIS-like"/>
    <property type="match status" value="1"/>
</dbReference>
<feature type="transmembrane region" description="Helical" evidence="12">
    <location>
        <begin position="43"/>
        <end position="62"/>
    </location>
</feature>
<feature type="transmembrane region" description="Helical" evidence="12">
    <location>
        <begin position="152"/>
        <end position="170"/>
    </location>
</feature>
<protein>
    <submittedName>
        <fullName evidence="13">Na+/solute symporter</fullName>
    </submittedName>
</protein>
<dbReference type="PANTHER" id="PTHR42985">
    <property type="entry name" value="SODIUM-COUPLED MONOCARBOXYLATE TRANSPORTER"/>
    <property type="match status" value="1"/>
</dbReference>
<feature type="transmembrane region" description="Helical" evidence="12">
    <location>
        <begin position="6"/>
        <end position="23"/>
    </location>
</feature>
<evidence type="ECO:0000256" key="10">
    <source>
        <dbReference type="ARBA" id="ARBA00023201"/>
    </source>
</evidence>
<dbReference type="GO" id="GO:0005886">
    <property type="term" value="C:plasma membrane"/>
    <property type="evidence" value="ECO:0007669"/>
    <property type="project" value="UniProtKB-SubCell"/>
</dbReference>
<dbReference type="PANTHER" id="PTHR42985:SF47">
    <property type="entry name" value="INTEGRAL MEMBRANE TRANSPORT PROTEIN"/>
    <property type="match status" value="1"/>
</dbReference>
<feature type="transmembrane region" description="Helical" evidence="12">
    <location>
        <begin position="457"/>
        <end position="474"/>
    </location>
</feature>
<feature type="transmembrane region" description="Helical" evidence="12">
    <location>
        <begin position="431"/>
        <end position="451"/>
    </location>
</feature>
<evidence type="ECO:0000256" key="11">
    <source>
        <dbReference type="RuleBase" id="RU362091"/>
    </source>
</evidence>
<dbReference type="EMBL" id="CP003879">
    <property type="protein sequence ID" value="AFU69847.1"/>
    <property type="molecule type" value="Genomic_DNA"/>
</dbReference>
<keyword evidence="4" id="KW-1003">Cell membrane</keyword>
<comment type="similarity">
    <text evidence="2 11">Belongs to the sodium:solute symporter (SSF) (TC 2.A.21) family.</text>
</comment>
<accession>K4IH41</accession>
<feature type="transmembrane region" description="Helical" evidence="12">
    <location>
        <begin position="182"/>
        <end position="200"/>
    </location>
</feature>
<reference evidence="13" key="2">
    <citation type="submission" date="2012-09" db="EMBL/GenBank/DDBJ databases">
        <title>The complete sequence of Psychroflexus torquis an extreme psychrophile from sea-ice that is stimulated by light.</title>
        <authorList>
            <person name="Feng S."/>
            <person name="Powell S.M."/>
            <person name="Bowman J.P."/>
        </authorList>
    </citation>
    <scope>NUCLEOTIDE SEQUENCE [LARGE SCALE GENOMIC DNA]</scope>
    <source>
        <strain evidence="13">ATCC 700755</strain>
    </source>
</reference>
<dbReference type="Gene3D" id="1.20.1730.10">
    <property type="entry name" value="Sodium/glucose cotransporter"/>
    <property type="match status" value="1"/>
</dbReference>
<evidence type="ECO:0000313" key="14">
    <source>
        <dbReference type="Proteomes" id="UP000008514"/>
    </source>
</evidence>
<evidence type="ECO:0000256" key="4">
    <source>
        <dbReference type="ARBA" id="ARBA00022475"/>
    </source>
</evidence>
<gene>
    <name evidence="13" type="ordered locus">P700755_003190</name>
</gene>
<dbReference type="InterPro" id="IPR038377">
    <property type="entry name" value="Na/Glc_symporter_sf"/>
</dbReference>
<dbReference type="AlphaFoldDB" id="K4IH41"/>
<feature type="transmembrane region" description="Helical" evidence="12">
    <location>
        <begin position="74"/>
        <end position="96"/>
    </location>
</feature>
<feature type="transmembrane region" description="Helical" evidence="12">
    <location>
        <begin position="231"/>
        <end position="249"/>
    </location>
</feature>
<evidence type="ECO:0000256" key="5">
    <source>
        <dbReference type="ARBA" id="ARBA00022692"/>
    </source>
</evidence>
<evidence type="ECO:0000256" key="9">
    <source>
        <dbReference type="ARBA" id="ARBA00023136"/>
    </source>
</evidence>
<dbReference type="GO" id="GO:0006814">
    <property type="term" value="P:sodium ion transport"/>
    <property type="evidence" value="ECO:0007669"/>
    <property type="project" value="UniProtKB-KW"/>
</dbReference>
<keyword evidence="10" id="KW-0739">Sodium transport</keyword>
<dbReference type="Pfam" id="PF00474">
    <property type="entry name" value="SSF"/>
    <property type="match status" value="1"/>
</dbReference>
<evidence type="ECO:0000256" key="3">
    <source>
        <dbReference type="ARBA" id="ARBA00022448"/>
    </source>
</evidence>
<feature type="transmembrane region" description="Helical" evidence="12">
    <location>
        <begin position="402"/>
        <end position="419"/>
    </location>
</feature>
<evidence type="ECO:0000256" key="7">
    <source>
        <dbReference type="ARBA" id="ARBA00023053"/>
    </source>
</evidence>
<dbReference type="RefSeq" id="WP_015025398.1">
    <property type="nucleotide sequence ID" value="NC_018721.1"/>
</dbReference>
<reference evidence="13" key="1">
    <citation type="submission" date="2006-03" db="EMBL/GenBank/DDBJ databases">
        <authorList>
            <person name="Bowman J."/>
            <person name="Ferriera S."/>
            <person name="Johnson J."/>
            <person name="Kravitz S."/>
            <person name="Halpern A."/>
            <person name="Remington K."/>
            <person name="Beeson K."/>
            <person name="Tran B."/>
            <person name="Rogers Y.-H."/>
            <person name="Friedman R."/>
            <person name="Venter J.C."/>
        </authorList>
    </citation>
    <scope>NUCLEOTIDE SEQUENCE [LARGE SCALE GENOMIC DNA]</scope>
    <source>
        <strain evidence="13">ATCC 700755</strain>
    </source>
</reference>
<keyword evidence="5 12" id="KW-0812">Transmembrane</keyword>
<dbReference type="InterPro" id="IPR051163">
    <property type="entry name" value="Sodium:Solute_Symporter_SSF"/>
</dbReference>
<organism evidence="13 14">
    <name type="scientific">Psychroflexus torquis (strain ATCC 700755 / CIP 106069 / ACAM 623)</name>
    <dbReference type="NCBI Taxonomy" id="313595"/>
    <lineage>
        <taxon>Bacteria</taxon>
        <taxon>Pseudomonadati</taxon>
        <taxon>Bacteroidota</taxon>
        <taxon>Flavobacteriia</taxon>
        <taxon>Flavobacteriales</taxon>
        <taxon>Flavobacteriaceae</taxon>
        <taxon>Psychroflexus</taxon>
    </lineage>
</organism>
<feature type="transmembrane region" description="Helical" evidence="12">
    <location>
        <begin position="311"/>
        <end position="334"/>
    </location>
</feature>
<dbReference type="STRING" id="313595.P700755_003190"/>
<evidence type="ECO:0000256" key="6">
    <source>
        <dbReference type="ARBA" id="ARBA00022989"/>
    </source>
</evidence>
<keyword evidence="8" id="KW-0406">Ion transport</keyword>
<keyword evidence="14" id="KW-1185">Reference proteome</keyword>
<dbReference type="PROSITE" id="PS50283">
    <property type="entry name" value="NA_SOLUT_SYMP_3"/>
    <property type="match status" value="1"/>
</dbReference>
<dbReference type="Proteomes" id="UP000008514">
    <property type="component" value="Chromosome"/>
</dbReference>
<keyword evidence="7" id="KW-0915">Sodium</keyword>
<dbReference type="GO" id="GO:0015293">
    <property type="term" value="F:symporter activity"/>
    <property type="evidence" value="ECO:0007669"/>
    <property type="project" value="TreeGrafter"/>
</dbReference>
<evidence type="ECO:0000313" key="13">
    <source>
        <dbReference type="EMBL" id="AFU69847.1"/>
    </source>
</evidence>
<comment type="subcellular location">
    <subcellularLocation>
        <location evidence="1">Cell membrane</location>
        <topology evidence="1">Multi-pass membrane protein</topology>
    </subcellularLocation>
</comment>
<feature type="transmembrane region" description="Helical" evidence="12">
    <location>
        <begin position="270"/>
        <end position="291"/>
    </location>
</feature>
<feature type="transmembrane region" description="Helical" evidence="12">
    <location>
        <begin position="370"/>
        <end position="390"/>
    </location>
</feature>
<dbReference type="OrthoDB" id="891563at2"/>
<sequence>MQAYQILLLVLAYFIVLILISFLTNKSGNNSEFFQANKQSPWYLVAFGMIGASLSGVTFISIPGTVEFNSFSYFQVVLGYTIGYAVISLVLMPLYYRMNLTSIYTYLESRFGNYAYKTGASYFILSRIVGSSFRLFLVANVLQLIVFDALGIPYYVTVSITILLIWLYTFRSGIKTIVWTDTLQTLFMLIALGFSIYYISDALEIKSLWGYLETHNNFQIFFFEDYKSSDFFFKQFISGMFIAIVMTGLDQDMMQKNLTCRTLKDAQKNIFWFTLVLTVVNFLFLLLGLLLTDFADVAGINEIKDDLFPAIATSGVLGISVAITFILGLIAAAYSSADSALTSLTTSISIDILDIQKRYSEASQIKVRQYIHIIISLVLIAVMMIFKYAVADKSVINKLFEFAGYTYGPLLGLYAFGLFTRWNVKDKWVPVIAILSPVLSYVISQLSFTYLKFEFGFFILILNGLLTFLGLLLIRRQKNQGANF</sequence>
<dbReference type="InterPro" id="IPR001734">
    <property type="entry name" value="Na/solute_symporter"/>
</dbReference>
<evidence type="ECO:0000256" key="2">
    <source>
        <dbReference type="ARBA" id="ARBA00006434"/>
    </source>
</evidence>
<feature type="transmembrane region" description="Helical" evidence="12">
    <location>
        <begin position="124"/>
        <end position="146"/>
    </location>
</feature>
<evidence type="ECO:0000256" key="1">
    <source>
        <dbReference type="ARBA" id="ARBA00004651"/>
    </source>
</evidence>
<keyword evidence="9 12" id="KW-0472">Membrane</keyword>
<keyword evidence="6 12" id="KW-1133">Transmembrane helix</keyword>
<proteinExistence type="inferred from homology"/>
<dbReference type="HOGENOM" id="CLU_018808_11_4_10"/>
<dbReference type="eggNOG" id="COG0591">
    <property type="taxonomic scope" value="Bacteria"/>
</dbReference>
<keyword evidence="3" id="KW-0813">Transport</keyword>